<sequence>MAESRATRRTVLKTGLAAVAALAVAGCSTDGGIPSSGGGGGDFDFTAATPAGELIPAESRQTAPAFAGELLDGSDFASSSLAGQIVVVNFWGSWCAPCRVESPEFQAVSTDVADAGVSFLGVAVRDQRQLAQAFTDDFAITYPSLFDPSGEIALTFRGFPANVVPTTILIDRDNRVAGVYVSAVAEEDLRAILQELLAEDPSGTPTTSPPDD</sequence>
<dbReference type="Gene3D" id="3.40.30.10">
    <property type="entry name" value="Glutaredoxin"/>
    <property type="match status" value="1"/>
</dbReference>
<evidence type="ECO:0000256" key="6">
    <source>
        <dbReference type="SAM" id="SignalP"/>
    </source>
</evidence>
<dbReference type="Proteomes" id="UP001373496">
    <property type="component" value="Unassembled WGS sequence"/>
</dbReference>
<evidence type="ECO:0000259" key="7">
    <source>
        <dbReference type="PROSITE" id="PS51352"/>
    </source>
</evidence>
<evidence type="ECO:0000313" key="8">
    <source>
        <dbReference type="EMBL" id="MEI4278905.1"/>
    </source>
</evidence>
<evidence type="ECO:0000256" key="3">
    <source>
        <dbReference type="ARBA" id="ARBA00022968"/>
    </source>
</evidence>
<dbReference type="SUPFAM" id="SSF52833">
    <property type="entry name" value="Thioredoxin-like"/>
    <property type="match status" value="1"/>
</dbReference>
<feature type="signal peptide" evidence="6">
    <location>
        <begin position="1"/>
        <end position="25"/>
    </location>
</feature>
<dbReference type="PROSITE" id="PS51257">
    <property type="entry name" value="PROKAR_LIPOPROTEIN"/>
    <property type="match status" value="1"/>
</dbReference>
<dbReference type="InterPro" id="IPR036249">
    <property type="entry name" value="Thioredoxin-like_sf"/>
</dbReference>
<feature type="domain" description="Thioredoxin" evidence="7">
    <location>
        <begin position="57"/>
        <end position="198"/>
    </location>
</feature>
<proteinExistence type="predicted"/>
<dbReference type="PROSITE" id="PS51352">
    <property type="entry name" value="THIOREDOXIN_2"/>
    <property type="match status" value="1"/>
</dbReference>
<name>A0ABU8E5U8_9ACTN</name>
<keyword evidence="3" id="KW-0735">Signal-anchor</keyword>
<keyword evidence="4" id="KW-1015">Disulfide bond</keyword>
<keyword evidence="2" id="KW-0201">Cytochrome c-type biogenesis</keyword>
<organism evidence="8 9">
    <name type="scientific">Klenkia terrae</name>
    <dbReference type="NCBI Taxonomy" id="1052259"/>
    <lineage>
        <taxon>Bacteria</taxon>
        <taxon>Bacillati</taxon>
        <taxon>Actinomycetota</taxon>
        <taxon>Actinomycetes</taxon>
        <taxon>Geodermatophilales</taxon>
        <taxon>Geodermatophilaceae</taxon>
        <taxon>Klenkia</taxon>
    </lineage>
</organism>
<dbReference type="InterPro" id="IPR000866">
    <property type="entry name" value="AhpC/TSA"/>
</dbReference>
<evidence type="ECO:0000256" key="1">
    <source>
        <dbReference type="ARBA" id="ARBA00004196"/>
    </source>
</evidence>
<dbReference type="PANTHER" id="PTHR42852">
    <property type="entry name" value="THIOL:DISULFIDE INTERCHANGE PROTEIN DSBE"/>
    <property type="match status" value="1"/>
</dbReference>
<evidence type="ECO:0000256" key="5">
    <source>
        <dbReference type="ARBA" id="ARBA00023284"/>
    </source>
</evidence>
<dbReference type="Pfam" id="PF00578">
    <property type="entry name" value="AhpC-TSA"/>
    <property type="match status" value="1"/>
</dbReference>
<feature type="chain" id="PRO_5046394893" evidence="6">
    <location>
        <begin position="26"/>
        <end position="212"/>
    </location>
</feature>
<keyword evidence="3" id="KW-0812">Transmembrane</keyword>
<evidence type="ECO:0000313" key="9">
    <source>
        <dbReference type="Proteomes" id="UP001373496"/>
    </source>
</evidence>
<gene>
    <name evidence="8" type="ORF">UXQ13_10545</name>
</gene>
<dbReference type="PROSITE" id="PS00194">
    <property type="entry name" value="THIOREDOXIN_1"/>
    <property type="match status" value="1"/>
</dbReference>
<protein>
    <submittedName>
        <fullName evidence="8">TlpA disulfide reductase family protein</fullName>
    </submittedName>
</protein>
<dbReference type="RefSeq" id="WP_336392248.1">
    <property type="nucleotide sequence ID" value="NZ_JBAPLV010000010.1"/>
</dbReference>
<keyword evidence="6" id="KW-0732">Signal</keyword>
<dbReference type="EMBL" id="JBAPLV010000010">
    <property type="protein sequence ID" value="MEI4278905.1"/>
    <property type="molecule type" value="Genomic_DNA"/>
</dbReference>
<comment type="caution">
    <text evidence="8">The sequence shown here is derived from an EMBL/GenBank/DDBJ whole genome shotgun (WGS) entry which is preliminary data.</text>
</comment>
<evidence type="ECO:0000256" key="2">
    <source>
        <dbReference type="ARBA" id="ARBA00022748"/>
    </source>
</evidence>
<dbReference type="CDD" id="cd02966">
    <property type="entry name" value="TlpA_like_family"/>
    <property type="match status" value="1"/>
</dbReference>
<comment type="subcellular location">
    <subcellularLocation>
        <location evidence="1">Cell envelope</location>
    </subcellularLocation>
</comment>
<keyword evidence="9" id="KW-1185">Reference proteome</keyword>
<dbReference type="InterPro" id="IPR006311">
    <property type="entry name" value="TAT_signal"/>
</dbReference>
<reference evidence="8 9" key="1">
    <citation type="submission" date="2024-03" db="EMBL/GenBank/DDBJ databases">
        <title>Draft genome sequence of Klenkia terrae.</title>
        <authorList>
            <person name="Duangmal K."/>
            <person name="Chantavorakit T."/>
        </authorList>
    </citation>
    <scope>NUCLEOTIDE SEQUENCE [LARGE SCALE GENOMIC DNA]</scope>
    <source>
        <strain evidence="8 9">JCM 17786</strain>
    </source>
</reference>
<keyword evidence="5" id="KW-0676">Redox-active center</keyword>
<accession>A0ABU8E5U8</accession>
<dbReference type="PROSITE" id="PS51318">
    <property type="entry name" value="TAT"/>
    <property type="match status" value="1"/>
</dbReference>
<dbReference type="InterPro" id="IPR050553">
    <property type="entry name" value="Thioredoxin_ResA/DsbE_sf"/>
</dbReference>
<dbReference type="PANTHER" id="PTHR42852:SF6">
    <property type="entry name" value="THIOL:DISULFIDE INTERCHANGE PROTEIN DSBE"/>
    <property type="match status" value="1"/>
</dbReference>
<evidence type="ECO:0000256" key="4">
    <source>
        <dbReference type="ARBA" id="ARBA00023157"/>
    </source>
</evidence>
<dbReference type="InterPro" id="IPR013766">
    <property type="entry name" value="Thioredoxin_domain"/>
</dbReference>
<dbReference type="InterPro" id="IPR017937">
    <property type="entry name" value="Thioredoxin_CS"/>
</dbReference>